<dbReference type="RefSeq" id="WP_027827935.1">
    <property type="nucleotide sequence ID" value="NZ_AUEH01000009.1"/>
</dbReference>
<dbReference type="GO" id="GO:0004527">
    <property type="term" value="F:exonuclease activity"/>
    <property type="evidence" value="ECO:0007669"/>
    <property type="project" value="UniProtKB-KW"/>
</dbReference>
<keyword evidence="6" id="KW-0269">Exonuclease</keyword>
<gene>
    <name evidence="6" type="ORF">FC91_GL002222</name>
</gene>
<dbReference type="EMBL" id="AZFW01000039">
    <property type="protein sequence ID" value="KRM27932.1"/>
    <property type="molecule type" value="Genomic_DNA"/>
</dbReference>
<sequence>MIPLTLHVHNFGPYVDETLDFQRFAEVPLFLISGKTGSGKSTLFDAMRFALYGDTAVDSGEREGAALRSNFADETEPSRVVFTFTQNDLRYVVSREPKQTLKKKRGEGYKTYNATAKLAIYHGDEQKNEFIKTRDVDTHLQDLLGLTAEQFTQIVLLPQGEFRKFLNADSNEKESVLRQLFGTGKYQRWGEIIRQHAQSAQSAASHVDEQLSGVLGQLPWPDTMVDDVTPYLTSPLNYQTQWTQFLADLADTQQSAEQTAKTAQQAAQQTLAAAQAALHAGQDLTTQYQNAAVLQGQQAQLTSQQPAMTDLAGHIAQLEFSQTVRPAAQQITDGQDHQRQAAAAEKKAQAQLVQAQAALQQADEQLAALTAQQPAIDQAKQQAAKLTDLLPQFEKVANARKAAAKAEKVFAAAQAAVTAQNKALQEQQMALQQAQTTAAQQPALLTQQNQLDGQKHDLALAEEHLQTVRQHWQTWQQAAGQAAALADQVQAAAQRSEQAEAAYRQTKSDWSAGQIARLSQDLIPGTPCPVCGSTEHPHPAASTVTTLVSDAALDQAEKAWQRASAQAAELTSQQRQLTAQTAELADQLAAVWRIYQPAVETPVAWADTLTAEQQRLAAARTDLTAAQKKTQQALRAATAASQQVDQRQRALVAGQTELTTAQTAANTADKVMAQAQTALTDAQSQLPADYPTAAALQQAITTLQTQAAAHDQALKTAQQTKETQHTQVTTLTTRITTGQQDQTDWAQRVAAYQKQLTAALAAHTPAVTAAELPALFAELPQLAALRQKYTAYQTSVTTVAAQLAQVTAAIAERPRSDVAALQTAAAAAQTQTDAANHAVYEAQTALAQTQAAQKQMTKLVKDQADQAAIAREWAQLSETVNGKGAIKLSLERYVLRAYLQEVLRVANSRLARLTNGRYELQLHRENGAYATNTGLELDVYDDNVGATRSVHTLSGGESFLTALSLALALGEVVQNESGGIQINALFVDEGFGSLDEDALAGAIDALQSIEGQQRLIGIISHVRELRQQIPDQLWVETEGDGRSRLHYPSSSEIEAKAL</sequence>
<accession>A0A0R1XMP0</accession>
<keyword evidence="6" id="KW-0378">Hydrolase</keyword>
<dbReference type="OrthoDB" id="9795626at2"/>
<comment type="subunit">
    <text evidence="2">Heterodimer of SbcC and SbcD.</text>
</comment>
<dbReference type="PANTHER" id="PTHR32114:SF2">
    <property type="entry name" value="ABC TRANSPORTER ABCH.3"/>
    <property type="match status" value="1"/>
</dbReference>
<dbReference type="GO" id="GO:0006302">
    <property type="term" value="P:double-strand break repair"/>
    <property type="evidence" value="ECO:0007669"/>
    <property type="project" value="InterPro"/>
</dbReference>
<organism evidence="6 7">
    <name type="scientific">Schleiferilactobacillus harbinensis DSM 16991</name>
    <dbReference type="NCBI Taxonomy" id="1122147"/>
    <lineage>
        <taxon>Bacteria</taxon>
        <taxon>Bacillati</taxon>
        <taxon>Bacillota</taxon>
        <taxon>Bacilli</taxon>
        <taxon>Lactobacillales</taxon>
        <taxon>Lactobacillaceae</taxon>
        <taxon>Schleiferilactobacillus</taxon>
    </lineage>
</organism>
<evidence type="ECO:0000256" key="4">
    <source>
        <dbReference type="SAM" id="Coils"/>
    </source>
</evidence>
<evidence type="ECO:0000256" key="2">
    <source>
        <dbReference type="ARBA" id="ARBA00011322"/>
    </source>
</evidence>
<comment type="caution">
    <text evidence="6">The sequence shown here is derived from an EMBL/GenBank/DDBJ whole genome shotgun (WGS) entry which is preliminary data.</text>
</comment>
<evidence type="ECO:0000259" key="5">
    <source>
        <dbReference type="Pfam" id="PF13476"/>
    </source>
</evidence>
<dbReference type="Gene3D" id="3.40.50.300">
    <property type="entry name" value="P-loop containing nucleotide triphosphate hydrolases"/>
    <property type="match status" value="2"/>
</dbReference>
<evidence type="ECO:0000256" key="1">
    <source>
        <dbReference type="ARBA" id="ARBA00006930"/>
    </source>
</evidence>
<dbReference type="Pfam" id="PF13476">
    <property type="entry name" value="AAA_23"/>
    <property type="match status" value="1"/>
</dbReference>
<dbReference type="PATRIC" id="fig|1122147.4.peg.2301"/>
<dbReference type="GO" id="GO:0016887">
    <property type="term" value="F:ATP hydrolysis activity"/>
    <property type="evidence" value="ECO:0007669"/>
    <property type="project" value="InterPro"/>
</dbReference>
<keyword evidence="6" id="KW-0540">Nuclease</keyword>
<feature type="coiled-coil region" evidence="4">
    <location>
        <begin position="553"/>
        <end position="629"/>
    </location>
</feature>
<feature type="domain" description="Rad50/SbcC-type AAA" evidence="5">
    <location>
        <begin position="6"/>
        <end position="192"/>
    </location>
</feature>
<name>A0A0R1XMP0_9LACO</name>
<proteinExistence type="inferred from homology"/>
<dbReference type="PANTHER" id="PTHR32114">
    <property type="entry name" value="ABC TRANSPORTER ABCH.3"/>
    <property type="match status" value="1"/>
</dbReference>
<protein>
    <recommendedName>
        <fullName evidence="3">Nuclease SbcCD subunit C</fullName>
    </recommendedName>
</protein>
<feature type="coiled-coil region" evidence="4">
    <location>
        <begin position="345"/>
        <end position="396"/>
    </location>
</feature>
<dbReference type="Proteomes" id="UP000050949">
    <property type="component" value="Unassembled WGS sequence"/>
</dbReference>
<keyword evidence="4" id="KW-0175">Coiled coil</keyword>
<dbReference type="InterPro" id="IPR038729">
    <property type="entry name" value="Rad50/SbcC_AAA"/>
</dbReference>
<dbReference type="eggNOG" id="COG0419">
    <property type="taxonomic scope" value="Bacteria"/>
</dbReference>
<evidence type="ECO:0000313" key="6">
    <source>
        <dbReference type="EMBL" id="KRM27932.1"/>
    </source>
</evidence>
<comment type="similarity">
    <text evidence="1">Belongs to the SMC family. SbcC subfamily.</text>
</comment>
<feature type="coiled-coil region" evidence="4">
    <location>
        <begin position="482"/>
        <end position="509"/>
    </location>
</feature>
<evidence type="ECO:0000256" key="3">
    <source>
        <dbReference type="ARBA" id="ARBA00013368"/>
    </source>
</evidence>
<reference evidence="6 7" key="1">
    <citation type="journal article" date="2015" name="Genome Announc.">
        <title>Expanding the biotechnology potential of lactobacilli through comparative genomics of 213 strains and associated genera.</title>
        <authorList>
            <person name="Sun Z."/>
            <person name="Harris H.M."/>
            <person name="McCann A."/>
            <person name="Guo C."/>
            <person name="Argimon S."/>
            <person name="Zhang W."/>
            <person name="Yang X."/>
            <person name="Jeffery I.B."/>
            <person name="Cooney J.C."/>
            <person name="Kagawa T.F."/>
            <person name="Liu W."/>
            <person name="Song Y."/>
            <person name="Salvetti E."/>
            <person name="Wrobel A."/>
            <person name="Rasinkangas P."/>
            <person name="Parkhill J."/>
            <person name="Rea M.C."/>
            <person name="O'Sullivan O."/>
            <person name="Ritari J."/>
            <person name="Douillard F.P."/>
            <person name="Paul Ross R."/>
            <person name="Yang R."/>
            <person name="Briner A.E."/>
            <person name="Felis G.E."/>
            <person name="de Vos W.M."/>
            <person name="Barrangou R."/>
            <person name="Klaenhammer T.R."/>
            <person name="Caufield P.W."/>
            <person name="Cui Y."/>
            <person name="Zhang H."/>
            <person name="O'Toole P.W."/>
        </authorList>
    </citation>
    <scope>NUCLEOTIDE SEQUENCE [LARGE SCALE GENOMIC DNA]</scope>
    <source>
        <strain evidence="6 7">DSM 16991</strain>
    </source>
</reference>
<evidence type="ECO:0000313" key="7">
    <source>
        <dbReference type="Proteomes" id="UP000050949"/>
    </source>
</evidence>
<dbReference type="AlphaFoldDB" id="A0A0R1XMP0"/>
<dbReference type="InterPro" id="IPR027417">
    <property type="entry name" value="P-loop_NTPase"/>
</dbReference>
<dbReference type="SUPFAM" id="SSF52540">
    <property type="entry name" value="P-loop containing nucleoside triphosphate hydrolases"/>
    <property type="match status" value="1"/>
</dbReference>
<dbReference type="Pfam" id="PF13558">
    <property type="entry name" value="SbcC_Walker_B"/>
    <property type="match status" value="1"/>
</dbReference>